<dbReference type="PANTHER" id="PTHR24305">
    <property type="entry name" value="CYTOCHROME P450"/>
    <property type="match status" value="1"/>
</dbReference>
<sequence>MDNLQFYLPTSSYGRVVVSLVALTASYLAGLTIYRLFFSPLAGFPGPKIAAATGFYETYYDVVLNGQYVFKIKEMHEKYGPIVRLNPHEISIDDPDYYDEVYVAGSKRRTENYSHFGKGIDFDGKPSDAPLGGMQSFSLVPGSHFLTTEHDRHRQRRKPLEPFFSRSGVSKLEPMVHDLVARLVGRFEALKGTRTVIRVDHAFSAFSGDVVGRVCCEDSSDFLADPNFAPQWYVNA</sequence>
<dbReference type="AlphaFoldDB" id="A0A8H3JA92"/>
<dbReference type="GO" id="GO:0004497">
    <property type="term" value="F:monooxygenase activity"/>
    <property type="evidence" value="ECO:0007669"/>
    <property type="project" value="UniProtKB-KW"/>
</dbReference>
<evidence type="ECO:0000256" key="3">
    <source>
        <dbReference type="ARBA" id="ARBA00022723"/>
    </source>
</evidence>
<name>A0A8H3JA92_9LECA</name>
<comment type="similarity">
    <text evidence="2">Belongs to the cytochrome P450 family.</text>
</comment>
<keyword evidence="7" id="KW-1133">Transmembrane helix</keyword>
<dbReference type="GO" id="GO:0020037">
    <property type="term" value="F:heme binding"/>
    <property type="evidence" value="ECO:0007669"/>
    <property type="project" value="InterPro"/>
</dbReference>
<comment type="cofactor">
    <cofactor evidence="1">
        <name>heme</name>
        <dbReference type="ChEBI" id="CHEBI:30413"/>
    </cofactor>
</comment>
<reference evidence="8" key="1">
    <citation type="submission" date="2021-03" db="EMBL/GenBank/DDBJ databases">
        <authorList>
            <person name="Tagirdzhanova G."/>
        </authorList>
    </citation>
    <scope>NUCLEOTIDE SEQUENCE</scope>
</reference>
<gene>
    <name evidence="8" type="ORF">ALECFALPRED_000543</name>
</gene>
<proteinExistence type="inferred from homology"/>
<keyword evidence="6" id="KW-0503">Monooxygenase</keyword>
<evidence type="ECO:0008006" key="10">
    <source>
        <dbReference type="Google" id="ProtNLM"/>
    </source>
</evidence>
<dbReference type="GO" id="GO:0016705">
    <property type="term" value="F:oxidoreductase activity, acting on paired donors, with incorporation or reduction of molecular oxygen"/>
    <property type="evidence" value="ECO:0007669"/>
    <property type="project" value="InterPro"/>
</dbReference>
<evidence type="ECO:0000256" key="5">
    <source>
        <dbReference type="ARBA" id="ARBA00023004"/>
    </source>
</evidence>
<keyword evidence="7" id="KW-0812">Transmembrane</keyword>
<dbReference type="SUPFAM" id="SSF48264">
    <property type="entry name" value="Cytochrome P450"/>
    <property type="match status" value="1"/>
</dbReference>
<evidence type="ECO:0000256" key="1">
    <source>
        <dbReference type="ARBA" id="ARBA00001971"/>
    </source>
</evidence>
<keyword evidence="4" id="KW-0560">Oxidoreductase</keyword>
<dbReference type="EMBL" id="CAJPDR010001087">
    <property type="protein sequence ID" value="CAF9943524.1"/>
    <property type="molecule type" value="Genomic_DNA"/>
</dbReference>
<dbReference type="Proteomes" id="UP000664203">
    <property type="component" value="Unassembled WGS sequence"/>
</dbReference>
<evidence type="ECO:0000313" key="8">
    <source>
        <dbReference type="EMBL" id="CAF9943524.1"/>
    </source>
</evidence>
<dbReference type="InterPro" id="IPR036396">
    <property type="entry name" value="Cyt_P450_sf"/>
</dbReference>
<dbReference type="PANTHER" id="PTHR24305:SF157">
    <property type="entry name" value="N-ACETYLTRYPTOPHAN 6-HYDROXYLASE IVOC-RELATED"/>
    <property type="match status" value="1"/>
</dbReference>
<comment type="caution">
    <text evidence="8">The sequence shown here is derived from an EMBL/GenBank/DDBJ whole genome shotgun (WGS) entry which is preliminary data.</text>
</comment>
<keyword evidence="3" id="KW-0479">Metal-binding</keyword>
<feature type="transmembrane region" description="Helical" evidence="7">
    <location>
        <begin position="12"/>
        <end position="34"/>
    </location>
</feature>
<protein>
    <recommendedName>
        <fullName evidence="10">Cytochrome P450</fullName>
    </recommendedName>
</protein>
<evidence type="ECO:0000256" key="2">
    <source>
        <dbReference type="ARBA" id="ARBA00010617"/>
    </source>
</evidence>
<evidence type="ECO:0000256" key="7">
    <source>
        <dbReference type="SAM" id="Phobius"/>
    </source>
</evidence>
<organism evidence="8 9">
    <name type="scientific">Alectoria fallacina</name>
    <dbReference type="NCBI Taxonomy" id="1903189"/>
    <lineage>
        <taxon>Eukaryota</taxon>
        <taxon>Fungi</taxon>
        <taxon>Dikarya</taxon>
        <taxon>Ascomycota</taxon>
        <taxon>Pezizomycotina</taxon>
        <taxon>Lecanoromycetes</taxon>
        <taxon>OSLEUM clade</taxon>
        <taxon>Lecanoromycetidae</taxon>
        <taxon>Lecanorales</taxon>
        <taxon>Lecanorineae</taxon>
        <taxon>Parmeliaceae</taxon>
        <taxon>Alectoria</taxon>
    </lineage>
</organism>
<dbReference type="OrthoDB" id="3945418at2759"/>
<keyword evidence="7" id="KW-0472">Membrane</keyword>
<dbReference type="GO" id="GO:0005506">
    <property type="term" value="F:iron ion binding"/>
    <property type="evidence" value="ECO:0007669"/>
    <property type="project" value="InterPro"/>
</dbReference>
<dbReference type="Gene3D" id="1.10.630.10">
    <property type="entry name" value="Cytochrome P450"/>
    <property type="match status" value="1"/>
</dbReference>
<accession>A0A8H3JA92</accession>
<evidence type="ECO:0000256" key="4">
    <source>
        <dbReference type="ARBA" id="ARBA00023002"/>
    </source>
</evidence>
<evidence type="ECO:0000313" key="9">
    <source>
        <dbReference type="Proteomes" id="UP000664203"/>
    </source>
</evidence>
<dbReference type="InterPro" id="IPR050121">
    <property type="entry name" value="Cytochrome_P450_monoxygenase"/>
</dbReference>
<keyword evidence="9" id="KW-1185">Reference proteome</keyword>
<evidence type="ECO:0000256" key="6">
    <source>
        <dbReference type="ARBA" id="ARBA00023033"/>
    </source>
</evidence>
<keyword evidence="5" id="KW-0408">Iron</keyword>